<dbReference type="EC" id="3.1.11.-" evidence="1"/>
<organism evidence="1">
    <name type="scientific">hydrothermal vent metagenome</name>
    <dbReference type="NCBI Taxonomy" id="652676"/>
    <lineage>
        <taxon>unclassified sequences</taxon>
        <taxon>metagenomes</taxon>
        <taxon>ecological metagenomes</taxon>
    </lineage>
</organism>
<proteinExistence type="predicted"/>
<keyword evidence="1" id="KW-0378">Hydrolase</keyword>
<reference evidence="1" key="1">
    <citation type="submission" date="2016-10" db="EMBL/GenBank/DDBJ databases">
        <authorList>
            <person name="de Groot N.N."/>
        </authorList>
    </citation>
    <scope>NUCLEOTIDE SEQUENCE</scope>
</reference>
<evidence type="ECO:0000313" key="1">
    <source>
        <dbReference type="EMBL" id="SFV68332.1"/>
    </source>
</evidence>
<keyword evidence="1" id="KW-0269">Exonuclease</keyword>
<dbReference type="EMBL" id="FPHN01000246">
    <property type="protein sequence ID" value="SFV68332.1"/>
    <property type="molecule type" value="Genomic_DNA"/>
</dbReference>
<keyword evidence="1" id="KW-0540">Nuclease</keyword>
<accession>A0A1W1CRJ5</accession>
<protein>
    <submittedName>
        <fullName evidence="1">Exonuclease sbcC</fullName>
        <ecNumber evidence="1">3.1.11.-</ecNumber>
    </submittedName>
</protein>
<gene>
    <name evidence="1" type="ORF">MNB_SV-14-1260</name>
</gene>
<sequence>MLNGEYPSATAGNLHELMFNYKNDNFSCSIQIDDVDGYFIETLSQKDEHTQVERDTLIENLRLSEGIIFFFPYQRLFDEKSIKEFNYEIDTIISKLKSMYDDRSSIPIPVAIAISKWDNSPHYQKENELEEALAYINNHKFLRLAKEKIEVNFKYVKIVPISAIGNDIKKLNPYNLKVPIEFFLEETYKNWVEKINKLENDKEKLLNFLSKINFDMKSYDNGKYDKLYKSLEKEYAQKLLKELERLKSIQEYKDFEKKYKSIINSLLPKNIEAILKVKKQLSRTQKVKRFSGLTLMAIIIISILAWNADKLLIKNESELFADIVTNYNNNNYEDAQDNIEDYLSEYADGNTINLEHKQKILTFKSQIDETLKKREREKRVTEVLSEAQKIVVDKNFYNIDRIDEIFTSMNEMGIDDKKLKTELLEVKDRLATKENYSEFKDKLESKSFSEALSFVQTDWQERYGKDKKIAVGLILNKLLNRKVKELLEDISDIVDVDAYNNLDKTLKNIKDLQENTGIEKVNYKATLNDENKNRLEDILREYRKYSDALKNGIVPKQIAFGAESKDNEPLGFECSSEYQIILNIDIKTYHYDNNDVCDNIKMSWRNSQNFSEHSYSVKVIEEDLVENDEYSSSFSLNKNDLIKLVNHETIKKDIGKSYYIEISN</sequence>
<name>A0A1W1CRJ5_9ZZZZ</name>
<dbReference type="GO" id="GO:0004527">
    <property type="term" value="F:exonuclease activity"/>
    <property type="evidence" value="ECO:0007669"/>
    <property type="project" value="UniProtKB-KW"/>
</dbReference>
<dbReference type="AlphaFoldDB" id="A0A1W1CRJ5"/>